<comment type="caution">
    <text evidence="2">The sequence shown here is derived from an EMBL/GenBank/DDBJ whole genome shotgun (WGS) entry which is preliminary data.</text>
</comment>
<dbReference type="NCBIfam" id="TIGR02595">
    <property type="entry name" value="PEP_CTERM"/>
    <property type="match status" value="1"/>
</dbReference>
<reference evidence="2" key="1">
    <citation type="submission" date="2020-10" db="EMBL/GenBank/DDBJ databases">
        <authorList>
            <person name="Gilroy R."/>
        </authorList>
    </citation>
    <scope>NUCLEOTIDE SEQUENCE</scope>
    <source>
        <strain evidence="2">10669</strain>
    </source>
</reference>
<reference evidence="2" key="2">
    <citation type="journal article" date="2021" name="PeerJ">
        <title>Extensive microbial diversity within the chicken gut microbiome revealed by metagenomics and culture.</title>
        <authorList>
            <person name="Gilroy R."/>
            <person name="Ravi A."/>
            <person name="Getino M."/>
            <person name="Pursley I."/>
            <person name="Horton D.L."/>
            <person name="Alikhan N.F."/>
            <person name="Baker D."/>
            <person name="Gharbi K."/>
            <person name="Hall N."/>
            <person name="Watson M."/>
            <person name="Adriaenssens E.M."/>
            <person name="Foster-Nyarko E."/>
            <person name="Jarju S."/>
            <person name="Secka A."/>
            <person name="Antonio M."/>
            <person name="Oren A."/>
            <person name="Chaudhuri R.R."/>
            <person name="La Ragione R."/>
            <person name="Hildebrand F."/>
            <person name="Pallen M.J."/>
        </authorList>
    </citation>
    <scope>NUCLEOTIDE SEQUENCE</scope>
    <source>
        <strain evidence="2">10669</strain>
    </source>
</reference>
<organism evidence="2 3">
    <name type="scientific">Candidatus Spyradosoma merdigallinarum</name>
    <dbReference type="NCBI Taxonomy" id="2840950"/>
    <lineage>
        <taxon>Bacteria</taxon>
        <taxon>Pseudomonadati</taxon>
        <taxon>Verrucomicrobiota</taxon>
        <taxon>Opitutia</taxon>
        <taxon>Opitutia incertae sedis</taxon>
        <taxon>Candidatus Spyradosoma</taxon>
    </lineage>
</organism>
<dbReference type="InterPro" id="IPR009003">
    <property type="entry name" value="Peptidase_S1_PA"/>
</dbReference>
<accession>A0A9D1NJW6</accession>
<feature type="signal peptide" evidence="1">
    <location>
        <begin position="1"/>
        <end position="22"/>
    </location>
</feature>
<gene>
    <name evidence="2" type="ORF">IAC75_03690</name>
</gene>
<evidence type="ECO:0000313" key="3">
    <source>
        <dbReference type="Proteomes" id="UP000886812"/>
    </source>
</evidence>
<dbReference type="SUPFAM" id="SSF50494">
    <property type="entry name" value="Trypsin-like serine proteases"/>
    <property type="match status" value="1"/>
</dbReference>
<protein>
    <submittedName>
        <fullName evidence="2">PEP-CTERM sorting domain-containing protein</fullName>
    </submittedName>
</protein>
<keyword evidence="1" id="KW-0732">Signal</keyword>
<dbReference type="AlphaFoldDB" id="A0A9D1NJW6"/>
<sequence length="306" mass="31039">MRIPRAIPALFLFCAAAPAASAMISADGGATAGAAEPPSGLEEIWNRTAQLAGGTGTYLGKSADGTRWMLTANHVKDNSGVIATTDGGGIALSYAGTARVLKNPDGSDADLRLVAVSVSGEDAAYLDALGDIGVFSEALPQSAPLYAVGTGCALEIGKSYATGTRRKQAAEFFRDFSTTLENGNAVGAEVFSSQGKSFQAGLYDSGSGVFARDAAGTWRLAGVVLAVGGTSDTGGNTSNEVGFFENASGENPLTCVTYFADISRYAAQIDEALESGAPSAVPEPSALGLLAGAFALACAAARRRRE</sequence>
<dbReference type="InterPro" id="IPR013424">
    <property type="entry name" value="Ice-binding_C"/>
</dbReference>
<dbReference type="EMBL" id="DVOG01000094">
    <property type="protein sequence ID" value="HIV04236.1"/>
    <property type="molecule type" value="Genomic_DNA"/>
</dbReference>
<evidence type="ECO:0000256" key="1">
    <source>
        <dbReference type="SAM" id="SignalP"/>
    </source>
</evidence>
<name>A0A9D1NJW6_9BACT</name>
<proteinExistence type="predicted"/>
<dbReference type="Proteomes" id="UP000886812">
    <property type="component" value="Unassembled WGS sequence"/>
</dbReference>
<evidence type="ECO:0000313" key="2">
    <source>
        <dbReference type="EMBL" id="HIV04236.1"/>
    </source>
</evidence>
<feature type="chain" id="PRO_5038890145" evidence="1">
    <location>
        <begin position="23"/>
        <end position="306"/>
    </location>
</feature>